<dbReference type="EMBL" id="WVBC01000030">
    <property type="protein sequence ID" value="NKT78202.1"/>
    <property type="molecule type" value="Genomic_DNA"/>
</dbReference>
<organism evidence="2 4">
    <name type="scientific">Rhodococcus hoagii</name>
    <name type="common">Corynebacterium equii</name>
    <dbReference type="NCBI Taxonomy" id="43767"/>
    <lineage>
        <taxon>Bacteria</taxon>
        <taxon>Bacillati</taxon>
        <taxon>Actinomycetota</taxon>
        <taxon>Actinomycetes</taxon>
        <taxon>Mycobacteriales</taxon>
        <taxon>Nocardiaceae</taxon>
        <taxon>Prescottella</taxon>
    </lineage>
</organism>
<dbReference type="Proteomes" id="UP000603463">
    <property type="component" value="Unassembled WGS sequence"/>
</dbReference>
<evidence type="ECO:0000313" key="4">
    <source>
        <dbReference type="Proteomes" id="UP000808906"/>
    </source>
</evidence>
<evidence type="ECO:0008006" key="5">
    <source>
        <dbReference type="Google" id="ProtNLM"/>
    </source>
</evidence>
<dbReference type="EMBL" id="WUXR01000013">
    <property type="protein sequence ID" value="MBM4567625.1"/>
    <property type="molecule type" value="Genomic_DNA"/>
</dbReference>
<comment type="caution">
    <text evidence="2">The sequence shown here is derived from an EMBL/GenBank/DDBJ whole genome shotgun (WGS) entry which is preliminary data.</text>
</comment>
<dbReference type="AlphaFoldDB" id="A0A9Q2P8P7"/>
<name>A0A9Q2P8P7_RHOHA</name>
<reference evidence="3" key="2">
    <citation type="journal article" date="2020" name="Environ. Microbiol.">
        <title>The novel and transferable erm(51) gene confers Macrolides, Lincosamides, and Streptogramins B (MLSB) resistance to clonal Rhodococcus equi in the environment.</title>
        <authorList>
            <person name="Huber L."/>
            <person name="Giguere S."/>
            <person name="Slovis N.M."/>
            <person name="Alvarez-Narvaez S."/>
            <person name="Hart K.A."/>
            <person name="Greiter M."/>
            <person name="Morris E.R.A."/>
            <person name="Cohen N.D."/>
        </authorList>
    </citation>
    <scope>NUCLEOTIDE SEQUENCE</scope>
    <source>
        <strain evidence="3">Lh_116_1</strain>
    </source>
</reference>
<protein>
    <recommendedName>
        <fullName evidence="5">Helix-turn-helix domain-containing protein</fullName>
    </recommendedName>
</protein>
<reference evidence="2" key="1">
    <citation type="submission" date="2019-11" db="EMBL/GenBank/DDBJ databases">
        <title>Spread of Macrolides and rifampicin resistant Rhodococcus equi in clinical isolates in the USA.</title>
        <authorList>
            <person name="Alvarez-Narvaez S."/>
            <person name="Huber L."/>
            <person name="Cohen N.D."/>
            <person name="Slovis N."/>
            <person name="Greiter M."/>
            <person name="Giguere S."/>
            <person name="Hart K."/>
        </authorList>
    </citation>
    <scope>NUCLEOTIDE SEQUENCE</scope>
    <source>
        <strain evidence="2">Lh_17</strain>
    </source>
</reference>
<dbReference type="Proteomes" id="UP000808906">
    <property type="component" value="Unassembled WGS sequence"/>
</dbReference>
<evidence type="ECO:0000313" key="1">
    <source>
        <dbReference type="EMBL" id="MBM4567479.1"/>
    </source>
</evidence>
<evidence type="ECO:0000313" key="3">
    <source>
        <dbReference type="EMBL" id="NKT78202.1"/>
    </source>
</evidence>
<sequence>MTHNGIEYASVRGAAQTAGVVEQTVRDWIASGRLTAVRLPGRRLWMRVDEVHAAKEESKSAPGGRGRAFTEQELKVALDRSFTDREASILTGRSVPAIRKARQNYGGAS</sequence>
<proteinExistence type="predicted"/>
<gene>
    <name evidence="1" type="ORF">GS441_19260</name>
    <name evidence="2" type="ORF">GS441_20060</name>
    <name evidence="3" type="ORF">GS882_08810</name>
</gene>
<accession>A0A9Q2P8P7</accession>
<evidence type="ECO:0000313" key="2">
    <source>
        <dbReference type="EMBL" id="MBM4567625.1"/>
    </source>
</evidence>
<dbReference type="EMBL" id="WUXR01000012">
    <property type="protein sequence ID" value="MBM4567479.1"/>
    <property type="molecule type" value="Genomic_DNA"/>
</dbReference>
<dbReference type="RefSeq" id="WP_205915012.1">
    <property type="nucleotide sequence ID" value="NZ_CP095477.1"/>
</dbReference>